<evidence type="ECO:0000313" key="16">
    <source>
        <dbReference type="Proteomes" id="UP001596527"/>
    </source>
</evidence>
<comment type="subcellular location">
    <subcellularLocation>
        <location evidence="2">Cell membrane</location>
    </subcellularLocation>
</comment>
<dbReference type="PROSITE" id="PS50885">
    <property type="entry name" value="HAMP"/>
    <property type="match status" value="1"/>
</dbReference>
<keyword evidence="4" id="KW-0597">Phosphoprotein</keyword>
<feature type="transmembrane region" description="Helical" evidence="12">
    <location>
        <begin position="21"/>
        <end position="47"/>
    </location>
</feature>
<dbReference type="InterPro" id="IPR004358">
    <property type="entry name" value="Sig_transdc_His_kin-like_C"/>
</dbReference>
<evidence type="ECO:0000256" key="9">
    <source>
        <dbReference type="ARBA" id="ARBA00023012"/>
    </source>
</evidence>
<organism evidence="15 16">
    <name type="scientific">Schaalia naturae</name>
    <dbReference type="NCBI Taxonomy" id="635203"/>
    <lineage>
        <taxon>Bacteria</taxon>
        <taxon>Bacillati</taxon>
        <taxon>Actinomycetota</taxon>
        <taxon>Actinomycetes</taxon>
        <taxon>Actinomycetales</taxon>
        <taxon>Actinomycetaceae</taxon>
        <taxon>Schaalia</taxon>
    </lineage>
</organism>
<dbReference type="Gene3D" id="3.30.565.10">
    <property type="entry name" value="Histidine kinase-like ATPase, C-terminal domain"/>
    <property type="match status" value="1"/>
</dbReference>
<protein>
    <recommendedName>
        <fullName evidence="3">histidine kinase</fullName>
        <ecNumber evidence="3">2.7.13.3</ecNumber>
    </recommendedName>
</protein>
<dbReference type="InterPro" id="IPR036097">
    <property type="entry name" value="HisK_dim/P_sf"/>
</dbReference>
<evidence type="ECO:0000259" key="14">
    <source>
        <dbReference type="PROSITE" id="PS50885"/>
    </source>
</evidence>
<dbReference type="PROSITE" id="PS50109">
    <property type="entry name" value="HIS_KIN"/>
    <property type="match status" value="1"/>
</dbReference>
<evidence type="ECO:0000256" key="1">
    <source>
        <dbReference type="ARBA" id="ARBA00000085"/>
    </source>
</evidence>
<evidence type="ECO:0000256" key="12">
    <source>
        <dbReference type="SAM" id="Phobius"/>
    </source>
</evidence>
<dbReference type="InterPro" id="IPR003594">
    <property type="entry name" value="HATPase_dom"/>
</dbReference>
<evidence type="ECO:0000256" key="7">
    <source>
        <dbReference type="ARBA" id="ARBA00022777"/>
    </source>
</evidence>
<dbReference type="InterPro" id="IPR050428">
    <property type="entry name" value="TCS_sensor_his_kinase"/>
</dbReference>
<dbReference type="PRINTS" id="PR00344">
    <property type="entry name" value="BCTRLSENSOR"/>
</dbReference>
<evidence type="ECO:0000256" key="3">
    <source>
        <dbReference type="ARBA" id="ARBA00012438"/>
    </source>
</evidence>
<dbReference type="Gene3D" id="1.10.287.130">
    <property type="match status" value="1"/>
</dbReference>
<dbReference type="Pfam" id="PF00672">
    <property type="entry name" value="HAMP"/>
    <property type="match status" value="1"/>
</dbReference>
<feature type="domain" description="HAMP" evidence="14">
    <location>
        <begin position="234"/>
        <end position="296"/>
    </location>
</feature>
<keyword evidence="9" id="KW-0902">Two-component regulatory system</keyword>
<accession>A0ABW2SPR4</accession>
<dbReference type="PANTHER" id="PTHR45436">
    <property type="entry name" value="SENSOR HISTIDINE KINASE YKOH"/>
    <property type="match status" value="1"/>
</dbReference>
<sequence>MGEAGTPPSDRGAPARRQRSLTWRISLFVLIVVSVALLVMVAASGYAMSRWMTGNVDGDLQDSLHRVASQRESRESNGQSAVGRDPVCRGRQTDPGPLGPGVPPVADTSSDSESQSGAPRSLGGPGFSKGALLLISEGGQVQAGVVQDYDVVALDAAAQEQLLGVDADGRGHTVRLADVGSFRVMAEDTGAARVVVGQSLAPSSRTVTTLMWVEGALAVLLAAVVAVVGRRWVGREMRPLARVSSTARRIGALDLQSTRIEPFDRVDASDAQPGTEVGDVGQALNTMIDNVESALTERVRSEQRLRQFVADASHELRTPLASIQGYTQLLRKDSIEPDLALSRIGSESQRMSGLVEDMLLLARLDAGRELRLTPVDLVPLVIDAVSDAHAAGPDHMWALDIDEDPGDSCVVNGDEMGLRQVLANLVNNARVHTPPGTHVTIGVHARPAGSVSLTVADDGPGIPPDVRAKVFDRFVRGDASRTRSGTGSSGLGLSIVASITRGLGGRVDVISSDRGTTFTVVLPHLEVDPGSS</sequence>
<dbReference type="InterPro" id="IPR003661">
    <property type="entry name" value="HisK_dim/P_dom"/>
</dbReference>
<dbReference type="EC" id="2.7.13.3" evidence="3"/>
<feature type="domain" description="Histidine kinase" evidence="13">
    <location>
        <begin position="311"/>
        <end position="526"/>
    </location>
</feature>
<keyword evidence="16" id="KW-1185">Reference proteome</keyword>
<dbReference type="CDD" id="cd00075">
    <property type="entry name" value="HATPase"/>
    <property type="match status" value="1"/>
</dbReference>
<evidence type="ECO:0000256" key="10">
    <source>
        <dbReference type="ARBA" id="ARBA00023136"/>
    </source>
</evidence>
<comment type="caution">
    <text evidence="15">The sequence shown here is derived from an EMBL/GenBank/DDBJ whole genome shotgun (WGS) entry which is preliminary data.</text>
</comment>
<evidence type="ECO:0000256" key="5">
    <source>
        <dbReference type="ARBA" id="ARBA00022679"/>
    </source>
</evidence>
<evidence type="ECO:0000256" key="6">
    <source>
        <dbReference type="ARBA" id="ARBA00022692"/>
    </source>
</evidence>
<evidence type="ECO:0000256" key="11">
    <source>
        <dbReference type="SAM" id="MobiDB-lite"/>
    </source>
</evidence>
<proteinExistence type="predicted"/>
<dbReference type="InterPro" id="IPR005467">
    <property type="entry name" value="His_kinase_dom"/>
</dbReference>
<name>A0ABW2SPR4_9ACTO</name>
<keyword evidence="10 12" id="KW-0472">Membrane</keyword>
<reference evidence="16" key="1">
    <citation type="journal article" date="2019" name="Int. J. Syst. Evol. Microbiol.">
        <title>The Global Catalogue of Microorganisms (GCM) 10K type strain sequencing project: providing services to taxonomists for standard genome sequencing and annotation.</title>
        <authorList>
            <consortium name="The Broad Institute Genomics Platform"/>
            <consortium name="The Broad Institute Genome Sequencing Center for Infectious Disease"/>
            <person name="Wu L."/>
            <person name="Ma J."/>
        </authorList>
    </citation>
    <scope>NUCLEOTIDE SEQUENCE [LARGE SCALE GENOMIC DNA]</scope>
    <source>
        <strain evidence="16">CCUG 56698</strain>
    </source>
</reference>
<keyword evidence="7 15" id="KW-0418">Kinase</keyword>
<dbReference type="SUPFAM" id="SSF55874">
    <property type="entry name" value="ATPase domain of HSP90 chaperone/DNA topoisomerase II/histidine kinase"/>
    <property type="match status" value="1"/>
</dbReference>
<dbReference type="GO" id="GO:0016301">
    <property type="term" value="F:kinase activity"/>
    <property type="evidence" value="ECO:0007669"/>
    <property type="project" value="UniProtKB-KW"/>
</dbReference>
<evidence type="ECO:0000256" key="8">
    <source>
        <dbReference type="ARBA" id="ARBA00022989"/>
    </source>
</evidence>
<dbReference type="Proteomes" id="UP001596527">
    <property type="component" value="Unassembled WGS sequence"/>
</dbReference>
<dbReference type="CDD" id="cd06225">
    <property type="entry name" value="HAMP"/>
    <property type="match status" value="1"/>
</dbReference>
<feature type="compositionally biased region" description="Polar residues" evidence="11">
    <location>
        <begin position="107"/>
        <end position="118"/>
    </location>
</feature>
<dbReference type="Pfam" id="PF00512">
    <property type="entry name" value="HisKA"/>
    <property type="match status" value="1"/>
</dbReference>
<comment type="catalytic activity">
    <reaction evidence="1">
        <text>ATP + protein L-histidine = ADP + protein N-phospho-L-histidine.</text>
        <dbReference type="EC" id="2.7.13.3"/>
    </reaction>
</comment>
<feature type="region of interest" description="Disordered" evidence="11">
    <location>
        <begin position="66"/>
        <end position="124"/>
    </location>
</feature>
<feature type="compositionally biased region" description="Basic and acidic residues" evidence="11">
    <location>
        <begin position="66"/>
        <end position="75"/>
    </location>
</feature>
<dbReference type="InterPro" id="IPR003660">
    <property type="entry name" value="HAMP_dom"/>
</dbReference>
<dbReference type="CDD" id="cd00082">
    <property type="entry name" value="HisKA"/>
    <property type="match status" value="1"/>
</dbReference>
<dbReference type="SUPFAM" id="SSF47384">
    <property type="entry name" value="Homodimeric domain of signal transducing histidine kinase"/>
    <property type="match status" value="1"/>
</dbReference>
<dbReference type="PANTHER" id="PTHR45436:SF5">
    <property type="entry name" value="SENSOR HISTIDINE KINASE TRCS"/>
    <property type="match status" value="1"/>
</dbReference>
<dbReference type="SMART" id="SM00304">
    <property type="entry name" value="HAMP"/>
    <property type="match status" value="1"/>
</dbReference>
<evidence type="ECO:0000256" key="2">
    <source>
        <dbReference type="ARBA" id="ARBA00004236"/>
    </source>
</evidence>
<dbReference type="SMART" id="SM00387">
    <property type="entry name" value="HATPase_c"/>
    <property type="match status" value="1"/>
</dbReference>
<keyword evidence="8 12" id="KW-1133">Transmembrane helix</keyword>
<dbReference type="Gene3D" id="6.10.340.10">
    <property type="match status" value="1"/>
</dbReference>
<dbReference type="EMBL" id="JBHTEF010000001">
    <property type="protein sequence ID" value="MFC7582136.1"/>
    <property type="molecule type" value="Genomic_DNA"/>
</dbReference>
<dbReference type="SMART" id="SM00388">
    <property type="entry name" value="HisKA"/>
    <property type="match status" value="1"/>
</dbReference>
<evidence type="ECO:0000259" key="13">
    <source>
        <dbReference type="PROSITE" id="PS50109"/>
    </source>
</evidence>
<keyword evidence="6 12" id="KW-0812">Transmembrane</keyword>
<keyword evidence="5" id="KW-0808">Transferase</keyword>
<dbReference type="Pfam" id="PF02518">
    <property type="entry name" value="HATPase_c"/>
    <property type="match status" value="1"/>
</dbReference>
<evidence type="ECO:0000256" key="4">
    <source>
        <dbReference type="ARBA" id="ARBA00022553"/>
    </source>
</evidence>
<dbReference type="RefSeq" id="WP_380976001.1">
    <property type="nucleotide sequence ID" value="NZ_JBHTEF010000001.1"/>
</dbReference>
<evidence type="ECO:0000313" key="15">
    <source>
        <dbReference type="EMBL" id="MFC7582136.1"/>
    </source>
</evidence>
<dbReference type="InterPro" id="IPR036890">
    <property type="entry name" value="HATPase_C_sf"/>
</dbReference>
<gene>
    <name evidence="15" type="ORF">ACFQWG_13125</name>
</gene>